<dbReference type="EMBL" id="PFJR01000041">
    <property type="protein sequence ID" value="PIX88132.1"/>
    <property type="molecule type" value="Genomic_DNA"/>
</dbReference>
<gene>
    <name evidence="6" type="ORF">COZ30_01745</name>
</gene>
<proteinExistence type="predicted"/>
<dbReference type="GO" id="GO:0000272">
    <property type="term" value="P:polysaccharide catabolic process"/>
    <property type="evidence" value="ECO:0007669"/>
    <property type="project" value="UniProtKB-KW"/>
</dbReference>
<comment type="caution">
    <text evidence="6">The sequence shown here is derived from an EMBL/GenBank/DDBJ whole genome shotgun (WGS) entry which is preliminary data.</text>
</comment>
<feature type="transmembrane region" description="Helical" evidence="4">
    <location>
        <begin position="7"/>
        <end position="25"/>
    </location>
</feature>
<evidence type="ECO:0000256" key="3">
    <source>
        <dbReference type="ARBA" id="ARBA00023326"/>
    </source>
</evidence>
<dbReference type="AlphaFoldDB" id="A0A2M7MEW5"/>
<dbReference type="Proteomes" id="UP000230064">
    <property type="component" value="Unassembled WGS sequence"/>
</dbReference>
<organism evidence="6 7">
    <name type="scientific">Candidatus Nealsonbacteria bacterium CG_4_10_14_3_um_filter_36_16</name>
    <dbReference type="NCBI Taxonomy" id="1974685"/>
    <lineage>
        <taxon>Bacteria</taxon>
        <taxon>Candidatus Nealsoniibacteriota</taxon>
    </lineage>
</organism>
<dbReference type="InterPro" id="IPR017853">
    <property type="entry name" value="GH"/>
</dbReference>
<evidence type="ECO:0000256" key="4">
    <source>
        <dbReference type="SAM" id="Phobius"/>
    </source>
</evidence>
<keyword evidence="3" id="KW-0624">Polysaccharide degradation</keyword>
<dbReference type="Pfam" id="PF00331">
    <property type="entry name" value="Glyco_hydro_10"/>
    <property type="match status" value="1"/>
</dbReference>
<name>A0A2M7MEW5_9BACT</name>
<dbReference type="Gene3D" id="3.20.20.80">
    <property type="entry name" value="Glycosidases"/>
    <property type="match status" value="1"/>
</dbReference>
<keyword evidence="4" id="KW-0472">Membrane</keyword>
<evidence type="ECO:0000313" key="6">
    <source>
        <dbReference type="EMBL" id="PIX88132.1"/>
    </source>
</evidence>
<sequence>MKKILKKIIFGILVIFLLFAGYLFIGKPPQAKEITWGVNFSQKHAQNLGLNWKETYSALLDDLKVKNIKLISHWDLIEPKEGDYNFEDLDWQIETADEKGVKILLVIGMKTGRWPECHIPDWARNLSKEEQQERISKLVEKTVLRYRDRNSIWAWQVENEPFFPFGECPWADINFLKKEIDLVKSLDSQSRTIVISDSGEGSFWINAAKLGDIVGTTLYKKVW</sequence>
<evidence type="ECO:0000313" key="7">
    <source>
        <dbReference type="Proteomes" id="UP000230064"/>
    </source>
</evidence>
<keyword evidence="2" id="KW-0119">Carbohydrate metabolism</keyword>
<dbReference type="GO" id="GO:0004553">
    <property type="term" value="F:hydrolase activity, hydrolyzing O-glycosyl compounds"/>
    <property type="evidence" value="ECO:0007669"/>
    <property type="project" value="InterPro"/>
</dbReference>
<keyword evidence="1" id="KW-0378">Hydrolase</keyword>
<accession>A0A2M7MEW5</accession>
<keyword evidence="4" id="KW-1133">Transmembrane helix</keyword>
<keyword evidence="4" id="KW-0812">Transmembrane</keyword>
<evidence type="ECO:0000256" key="2">
    <source>
        <dbReference type="ARBA" id="ARBA00023277"/>
    </source>
</evidence>
<evidence type="ECO:0000256" key="1">
    <source>
        <dbReference type="ARBA" id="ARBA00022801"/>
    </source>
</evidence>
<reference evidence="7" key="1">
    <citation type="submission" date="2017-09" db="EMBL/GenBank/DDBJ databases">
        <title>Depth-based differentiation of microbial function through sediment-hosted aquifers and enrichment of novel symbionts in the deep terrestrial subsurface.</title>
        <authorList>
            <person name="Probst A.J."/>
            <person name="Ladd B."/>
            <person name="Jarett J.K."/>
            <person name="Geller-Mcgrath D.E."/>
            <person name="Sieber C.M.K."/>
            <person name="Emerson J.B."/>
            <person name="Anantharaman K."/>
            <person name="Thomas B.C."/>
            <person name="Malmstrom R."/>
            <person name="Stieglmeier M."/>
            <person name="Klingl A."/>
            <person name="Woyke T."/>
            <person name="Ryan C.M."/>
            <person name="Banfield J.F."/>
        </authorList>
    </citation>
    <scope>NUCLEOTIDE SEQUENCE [LARGE SCALE GENOMIC DNA]</scope>
</reference>
<feature type="non-terminal residue" evidence="6">
    <location>
        <position position="223"/>
    </location>
</feature>
<feature type="domain" description="GH10" evidence="5">
    <location>
        <begin position="72"/>
        <end position="164"/>
    </location>
</feature>
<dbReference type="SUPFAM" id="SSF51445">
    <property type="entry name" value="(Trans)glycosidases"/>
    <property type="match status" value="1"/>
</dbReference>
<dbReference type="InterPro" id="IPR001000">
    <property type="entry name" value="GH10_dom"/>
</dbReference>
<evidence type="ECO:0000259" key="5">
    <source>
        <dbReference type="Pfam" id="PF00331"/>
    </source>
</evidence>
<protein>
    <recommendedName>
        <fullName evidence="5">GH10 domain-containing protein</fullName>
    </recommendedName>
</protein>